<dbReference type="OrthoDB" id="2949at10239"/>
<evidence type="ECO:0000313" key="1">
    <source>
        <dbReference type="EMBL" id="BAW98363.1"/>
    </source>
</evidence>
<accession>A0A1Q2U331</accession>
<sequence length="456" mass="53728">MDKFYDVFGGESFYEPTVSLFNDLPYESKDPMLVDGMESLIPNFNYNRDNAILDVCEQFGRDLVIDTKWATTLKRYMFNFTTRKVGITDYGEFFGSPYLGLQKITFTTADRNEWFTDIWDVDEEELKESLHECKWVNKDWAVTGDVFNLTIPYLLWKIQQSKQLPSGMKREAQIIVLFMYHCKCITSMIHNDYPYLAKPEIVYETYNRLSLKYDIKKYESWRALFLARAEYILSPTTGIHYKTFMTMNDDKKIIYMVGDIQDRLRGLVNDINKVFHDVKNRTNIMQLDKAHVNMEEGMTVKEIAKQVNVYKNYAKQILSAPTGFYRDEYADIIVKKIDNAPKDKLERILKEFPGNYQAKNKRGQYYQEFVDEVLTHLFEYLTNNRIKQTNLREVINRMAGTYASPRNQNESVLKMRAMGDDIVQDLTGIRTRVTYSSLRTALMLYIVLRVLTKDRN</sequence>
<dbReference type="RefSeq" id="YP_009599441.1">
    <property type="nucleotide sequence ID" value="NC_041916.1"/>
</dbReference>
<keyword evidence="2" id="KW-1185">Reference proteome</keyword>
<dbReference type="KEGG" id="vg:40075170"/>
<name>A0A1Q2U331_9CAUD</name>
<evidence type="ECO:0000313" key="2">
    <source>
        <dbReference type="Proteomes" id="UP000221243"/>
    </source>
</evidence>
<protein>
    <submittedName>
        <fullName evidence="1">Phage protein</fullName>
    </submittedName>
</protein>
<organism evidence="1 2">
    <name type="scientific">Vibrio phage pTD1</name>
    <dbReference type="NCBI Taxonomy" id="1938577"/>
    <lineage>
        <taxon>Viruses</taxon>
        <taxon>Duplodnaviria</taxon>
        <taxon>Heunggongvirae</taxon>
        <taxon>Uroviricota</taxon>
        <taxon>Caudoviricetes</taxon>
        <taxon>Chimalliviridae</taxon>
        <taxon>Gorgonvirinae</taxon>
        <taxon>Tidunavirus</taxon>
        <taxon>Tidunavirus pTD1</taxon>
    </lineage>
</organism>
<reference evidence="1 2" key="1">
    <citation type="submission" date="2017-01" db="EMBL/GenBank/DDBJ databases">
        <title>Complete Genome Sequence of Vibrio Parahaemolyticus Bacteriophage pTD1.</title>
        <authorList>
            <person name="Midorikawa Y."/>
            <person name="Sano M."/>
        </authorList>
    </citation>
    <scope>NUCLEOTIDE SEQUENCE [LARGE SCALE GENOMIC DNA]</scope>
    <source>
        <strain evidence="1">PTD1</strain>
    </source>
</reference>
<proteinExistence type="predicted"/>
<dbReference type="Proteomes" id="UP000221243">
    <property type="component" value="Segment"/>
</dbReference>
<dbReference type="EMBL" id="AP017972">
    <property type="protein sequence ID" value="BAW98363.1"/>
    <property type="molecule type" value="Genomic_DNA"/>
</dbReference>
<dbReference type="GeneID" id="40075170"/>